<comment type="caution">
    <text evidence="13">The sequence shown here is derived from an EMBL/GenBank/DDBJ whole genome shotgun (WGS) entry which is preliminary data.</text>
</comment>
<dbReference type="SUPFAM" id="SSF53901">
    <property type="entry name" value="Thiolase-like"/>
    <property type="match status" value="1"/>
</dbReference>
<feature type="active site" evidence="10">
    <location>
        <position position="125"/>
    </location>
</feature>
<comment type="catalytic activity">
    <reaction evidence="10">
        <text>malonyl-[ACP] + acetyl-CoA + H(+) = 3-oxobutanoyl-[ACP] + CO2 + CoA</text>
        <dbReference type="Rhea" id="RHEA:12080"/>
        <dbReference type="Rhea" id="RHEA-COMP:9623"/>
        <dbReference type="Rhea" id="RHEA-COMP:9625"/>
        <dbReference type="ChEBI" id="CHEBI:15378"/>
        <dbReference type="ChEBI" id="CHEBI:16526"/>
        <dbReference type="ChEBI" id="CHEBI:57287"/>
        <dbReference type="ChEBI" id="CHEBI:57288"/>
        <dbReference type="ChEBI" id="CHEBI:78449"/>
        <dbReference type="ChEBI" id="CHEBI:78450"/>
        <dbReference type="EC" id="2.3.1.180"/>
    </reaction>
</comment>
<dbReference type="AlphaFoldDB" id="A0A2P8Q5Q5"/>
<gene>
    <name evidence="10" type="primary">fabH</name>
    <name evidence="13" type="ORF">C6Y14_20065</name>
</gene>
<keyword evidence="5 10" id="KW-0276">Fatty acid metabolism</keyword>
<dbReference type="NCBIfam" id="TIGR00747">
    <property type="entry name" value="fabH"/>
    <property type="match status" value="1"/>
</dbReference>
<dbReference type="Pfam" id="PF08545">
    <property type="entry name" value="ACP_syn_III"/>
    <property type="match status" value="1"/>
</dbReference>
<keyword evidence="9 10" id="KW-0012">Acyltransferase</keyword>
<evidence type="ECO:0000259" key="11">
    <source>
        <dbReference type="Pfam" id="PF08541"/>
    </source>
</evidence>
<feature type="active site" evidence="10">
    <location>
        <position position="292"/>
    </location>
</feature>
<organism evidence="13 14">
    <name type="scientific">Streptomyces dioscori</name>
    <dbReference type="NCBI Taxonomy" id="2109333"/>
    <lineage>
        <taxon>Bacteria</taxon>
        <taxon>Bacillati</taxon>
        <taxon>Actinomycetota</taxon>
        <taxon>Actinomycetes</taxon>
        <taxon>Kitasatosporales</taxon>
        <taxon>Streptomycetaceae</taxon>
        <taxon>Streptomyces</taxon>
        <taxon>Streptomyces aurantiacus group</taxon>
    </lineage>
</organism>
<evidence type="ECO:0000256" key="3">
    <source>
        <dbReference type="ARBA" id="ARBA00022516"/>
    </source>
</evidence>
<dbReference type="InterPro" id="IPR013751">
    <property type="entry name" value="ACP_syn_III_N"/>
</dbReference>
<feature type="active site" evidence="10">
    <location>
        <position position="261"/>
    </location>
</feature>
<dbReference type="UniPathway" id="UPA00094"/>
<evidence type="ECO:0000256" key="1">
    <source>
        <dbReference type="ARBA" id="ARBA00008642"/>
    </source>
</evidence>
<keyword evidence="6 10" id="KW-0443">Lipid metabolism</keyword>
<keyword evidence="4 10" id="KW-0808">Transferase</keyword>
<comment type="subcellular location">
    <subcellularLocation>
        <location evidence="10">Cytoplasm</location>
    </subcellularLocation>
</comment>
<dbReference type="PANTHER" id="PTHR43091">
    <property type="entry name" value="3-OXOACYL-[ACYL-CARRIER-PROTEIN] SYNTHASE"/>
    <property type="match status" value="1"/>
</dbReference>
<dbReference type="HAMAP" id="MF_01815">
    <property type="entry name" value="FabH"/>
    <property type="match status" value="1"/>
</dbReference>
<evidence type="ECO:0000313" key="14">
    <source>
        <dbReference type="Proteomes" id="UP000240429"/>
    </source>
</evidence>
<dbReference type="RefSeq" id="WP_107018106.1">
    <property type="nucleotide sequence ID" value="NZ_KZ679044.1"/>
</dbReference>
<keyword evidence="7 10" id="KW-0275">Fatty acid biosynthesis</keyword>
<comment type="pathway">
    <text evidence="10">Lipid metabolism; fatty acid biosynthesis.</text>
</comment>
<dbReference type="GO" id="GO:0006633">
    <property type="term" value="P:fatty acid biosynthetic process"/>
    <property type="evidence" value="ECO:0007669"/>
    <property type="project" value="UniProtKB-UniRule"/>
</dbReference>
<comment type="function">
    <text evidence="10">Catalyzes the condensation reaction of fatty acid synthesis by the addition to an acyl acceptor of two carbons from malonyl-ACP. Catalyzes the first condensation reaction which initiates fatty acid synthesis and may therefore play a role in governing the total rate of fatty acid production. Possesses both acetoacetyl-ACP synthase and acetyl transacylase activities. Its substrate specificity determines the biosynthesis of branched-chain and/or straight-chain of fatty acids.</text>
</comment>
<dbReference type="GO" id="GO:0005737">
    <property type="term" value="C:cytoplasm"/>
    <property type="evidence" value="ECO:0007669"/>
    <property type="project" value="UniProtKB-SubCell"/>
</dbReference>
<evidence type="ECO:0000256" key="8">
    <source>
        <dbReference type="ARBA" id="ARBA00023268"/>
    </source>
</evidence>
<evidence type="ECO:0000256" key="5">
    <source>
        <dbReference type="ARBA" id="ARBA00022832"/>
    </source>
</evidence>
<dbReference type="Gene3D" id="3.40.47.10">
    <property type="match status" value="2"/>
</dbReference>
<sequence length="336" mass="34793">MSTPLVPRPPAGPAYARVVGVGGYRPSRVVPNAEIARRIDSSDEWIRERSGIAERRWAAEQESVALMGAAAAEKALAHAGVTADRIGCVLVATSTHFRQLPAVAADIAHRVGTTQAAAFDLSAACAGFTHALAVAHDLVRGGSADHVLVVATERMSDLIDHDDRATAFLFGDGAGAVVVGPCDTPAMGPVVWGADGSQGGAIDQSASWLELRDGTPARFPALTMQGQTVFRWAVYEMARVARQALEAAGLDAADLDAFIPHQANLRIVESLATTLRLPAHVAVARDIVHTGNTSAASIPLAIEHLLASGAVRSGGLALTIGFGAGLSYAAQVITLP</sequence>
<proteinExistence type="inferred from homology"/>
<dbReference type="NCBIfam" id="NF006829">
    <property type="entry name" value="PRK09352.1"/>
    <property type="match status" value="1"/>
</dbReference>
<evidence type="ECO:0000256" key="9">
    <source>
        <dbReference type="ARBA" id="ARBA00023315"/>
    </source>
</evidence>
<dbReference type="Pfam" id="PF08541">
    <property type="entry name" value="ACP_syn_III_C"/>
    <property type="match status" value="1"/>
</dbReference>
<evidence type="ECO:0000256" key="6">
    <source>
        <dbReference type="ARBA" id="ARBA00023098"/>
    </source>
</evidence>
<evidence type="ECO:0000256" key="7">
    <source>
        <dbReference type="ARBA" id="ARBA00023160"/>
    </source>
</evidence>
<reference evidence="13 14" key="1">
    <citation type="submission" date="2018-03" db="EMBL/GenBank/DDBJ databases">
        <title>Streptomyces dioscori sp. nov., a novel endophytic actinobacterium isolated from bulbil of Dioscorea bulbifera L.</title>
        <authorList>
            <person name="Zhikuan W."/>
        </authorList>
    </citation>
    <scope>NUCLEOTIDE SEQUENCE [LARGE SCALE GENOMIC DNA]</scope>
    <source>
        <strain evidence="13 14">A217</strain>
    </source>
</reference>
<dbReference type="GO" id="GO:0004315">
    <property type="term" value="F:3-oxoacyl-[acyl-carrier-protein] synthase activity"/>
    <property type="evidence" value="ECO:0007669"/>
    <property type="project" value="InterPro"/>
</dbReference>
<dbReference type="GO" id="GO:0033818">
    <property type="term" value="F:beta-ketoacyl-acyl-carrier-protein synthase III activity"/>
    <property type="evidence" value="ECO:0007669"/>
    <property type="project" value="UniProtKB-UniRule"/>
</dbReference>
<keyword evidence="14" id="KW-1185">Reference proteome</keyword>
<dbReference type="Proteomes" id="UP000240429">
    <property type="component" value="Unassembled WGS sequence"/>
</dbReference>
<name>A0A2P8Q5Q5_9ACTN</name>
<feature type="domain" description="Beta-ketoacyl-[acyl-carrier-protein] synthase III N-terminal" evidence="12">
    <location>
        <begin position="119"/>
        <end position="196"/>
    </location>
</feature>
<comment type="domain">
    <text evidence="10">The last Arg residue of the ACP-binding site is essential for the weak association between ACP/AcpP and FabH.</text>
</comment>
<dbReference type="CDD" id="cd00830">
    <property type="entry name" value="KAS_III"/>
    <property type="match status" value="1"/>
</dbReference>
<evidence type="ECO:0000256" key="4">
    <source>
        <dbReference type="ARBA" id="ARBA00022679"/>
    </source>
</evidence>
<keyword evidence="8 10" id="KW-0511">Multifunctional enzyme</keyword>
<protein>
    <recommendedName>
        <fullName evidence="10">Beta-ketoacyl-[acyl-carrier-protein] synthase III</fullName>
        <shortName evidence="10">Beta-ketoacyl-ACP synthase III</shortName>
        <shortName evidence="10">KAS III</shortName>
        <ecNumber evidence="10">2.3.1.180</ecNumber>
    </recommendedName>
    <alternativeName>
        <fullName evidence="10">3-oxoacyl-[acyl-carrier-protein] synthase 3</fullName>
    </alternativeName>
    <alternativeName>
        <fullName evidence="10">3-oxoacyl-[acyl-carrier-protein] synthase III</fullName>
    </alternativeName>
</protein>
<dbReference type="EMBL" id="PYBJ01000013">
    <property type="protein sequence ID" value="PSM41582.1"/>
    <property type="molecule type" value="Genomic_DNA"/>
</dbReference>
<dbReference type="PANTHER" id="PTHR43091:SF1">
    <property type="entry name" value="BETA-KETOACYL-[ACYL-CARRIER-PROTEIN] SYNTHASE III, CHLOROPLASTIC"/>
    <property type="match status" value="1"/>
</dbReference>
<feature type="region of interest" description="ACP-binding" evidence="10">
    <location>
        <begin position="262"/>
        <end position="266"/>
    </location>
</feature>
<accession>A0A2P8Q5Q5</accession>
<keyword evidence="3 10" id="KW-0444">Lipid biosynthesis</keyword>
<dbReference type="OrthoDB" id="9815506at2"/>
<dbReference type="InterPro" id="IPR004655">
    <property type="entry name" value="FabH"/>
</dbReference>
<comment type="subunit">
    <text evidence="10">Homodimer.</text>
</comment>
<keyword evidence="2 10" id="KW-0963">Cytoplasm</keyword>
<dbReference type="InterPro" id="IPR013747">
    <property type="entry name" value="ACP_syn_III_C"/>
</dbReference>
<dbReference type="InterPro" id="IPR016039">
    <property type="entry name" value="Thiolase-like"/>
</dbReference>
<evidence type="ECO:0000259" key="12">
    <source>
        <dbReference type="Pfam" id="PF08545"/>
    </source>
</evidence>
<comment type="similarity">
    <text evidence="1 10">Belongs to the thiolase-like superfamily. FabH family.</text>
</comment>
<feature type="domain" description="Beta-ketoacyl-[acyl-carrier-protein] synthase III C-terminal" evidence="11">
    <location>
        <begin position="245"/>
        <end position="334"/>
    </location>
</feature>
<evidence type="ECO:0000256" key="2">
    <source>
        <dbReference type="ARBA" id="ARBA00022490"/>
    </source>
</evidence>
<evidence type="ECO:0000313" key="13">
    <source>
        <dbReference type="EMBL" id="PSM41582.1"/>
    </source>
</evidence>
<evidence type="ECO:0000256" key="10">
    <source>
        <dbReference type="HAMAP-Rule" id="MF_01815"/>
    </source>
</evidence>
<dbReference type="EC" id="2.3.1.180" evidence="10"/>